<dbReference type="AlphaFoldDB" id="A0A6A1WTB4"/>
<organism evidence="1 2">
    <name type="scientific">Morella rubra</name>
    <name type="common">Chinese bayberry</name>
    <dbReference type="NCBI Taxonomy" id="262757"/>
    <lineage>
        <taxon>Eukaryota</taxon>
        <taxon>Viridiplantae</taxon>
        <taxon>Streptophyta</taxon>
        <taxon>Embryophyta</taxon>
        <taxon>Tracheophyta</taxon>
        <taxon>Spermatophyta</taxon>
        <taxon>Magnoliopsida</taxon>
        <taxon>eudicotyledons</taxon>
        <taxon>Gunneridae</taxon>
        <taxon>Pentapetalae</taxon>
        <taxon>rosids</taxon>
        <taxon>fabids</taxon>
        <taxon>Fagales</taxon>
        <taxon>Myricaceae</taxon>
        <taxon>Morella</taxon>
    </lineage>
</organism>
<gene>
    <name evidence="1" type="ORF">CJ030_MR1G022973</name>
</gene>
<evidence type="ECO:0000313" key="2">
    <source>
        <dbReference type="Proteomes" id="UP000516437"/>
    </source>
</evidence>
<accession>A0A6A1WTB4</accession>
<dbReference type="Proteomes" id="UP000516437">
    <property type="component" value="Chromosome 1"/>
</dbReference>
<name>A0A6A1WTB4_9ROSI</name>
<sequence>MADYLTVLPKALLQEIIIKATAKLAWRDPYVLYDLENTVQTLLSVRGTCKILRESSDFRDVYRACHVDELPDLVASSPEVARFVDSLFISRNLDVLFLRGIRTMFMEGTYSKGLKLVEEAMEAENPKGTYMFCILKLLNGLHLESDDVERVFRFLGPLKENGDMV</sequence>
<protein>
    <submittedName>
        <fullName evidence="1">Uncharacterized protein</fullName>
    </submittedName>
</protein>
<dbReference type="EMBL" id="RXIC02000019">
    <property type="protein sequence ID" value="KAB1227986.1"/>
    <property type="molecule type" value="Genomic_DNA"/>
</dbReference>
<comment type="caution">
    <text evidence="1">The sequence shown here is derived from an EMBL/GenBank/DDBJ whole genome shotgun (WGS) entry which is preliminary data.</text>
</comment>
<reference evidence="1 2" key="1">
    <citation type="journal article" date="2019" name="Plant Biotechnol. J.">
        <title>The red bayberry genome and genetic basis of sex determination.</title>
        <authorList>
            <person name="Jia H.M."/>
            <person name="Jia H.J."/>
            <person name="Cai Q.L."/>
            <person name="Wang Y."/>
            <person name="Zhao H.B."/>
            <person name="Yang W.F."/>
            <person name="Wang G.Y."/>
            <person name="Li Y.H."/>
            <person name="Zhan D.L."/>
            <person name="Shen Y.T."/>
            <person name="Niu Q.F."/>
            <person name="Chang L."/>
            <person name="Qiu J."/>
            <person name="Zhao L."/>
            <person name="Xie H.B."/>
            <person name="Fu W.Y."/>
            <person name="Jin J."/>
            <person name="Li X.W."/>
            <person name="Jiao Y."/>
            <person name="Zhou C.C."/>
            <person name="Tu T."/>
            <person name="Chai C.Y."/>
            <person name="Gao J.L."/>
            <person name="Fan L.J."/>
            <person name="van de Weg E."/>
            <person name="Wang J.Y."/>
            <person name="Gao Z.S."/>
        </authorList>
    </citation>
    <scope>NUCLEOTIDE SEQUENCE [LARGE SCALE GENOMIC DNA]</scope>
    <source>
        <tissue evidence="1">Leaves</tissue>
    </source>
</reference>
<evidence type="ECO:0000313" key="1">
    <source>
        <dbReference type="EMBL" id="KAB1227986.1"/>
    </source>
</evidence>
<proteinExistence type="predicted"/>
<keyword evidence="2" id="KW-1185">Reference proteome</keyword>